<evidence type="ECO:0000256" key="11">
    <source>
        <dbReference type="PIRNR" id="PIRNR001365"/>
    </source>
</evidence>
<keyword evidence="8" id="KW-0704">Schiff base</keyword>
<evidence type="ECO:0000256" key="4">
    <source>
        <dbReference type="ARBA" id="ARBA00011881"/>
    </source>
</evidence>
<keyword evidence="6" id="KW-0963">Cytoplasm</keyword>
<dbReference type="EMBL" id="JBHFQA010000012">
    <property type="protein sequence ID" value="KAL2089489.1"/>
    <property type="molecule type" value="Genomic_DNA"/>
</dbReference>
<evidence type="ECO:0000256" key="8">
    <source>
        <dbReference type="ARBA" id="ARBA00023270"/>
    </source>
</evidence>
<evidence type="ECO:0000256" key="7">
    <source>
        <dbReference type="ARBA" id="ARBA00023239"/>
    </source>
</evidence>
<evidence type="ECO:0000256" key="3">
    <source>
        <dbReference type="ARBA" id="ARBA00006324"/>
    </source>
</evidence>
<comment type="pathway">
    <text evidence="2">Amino-sugar metabolism; N-acetylneuraminate degradation.</text>
</comment>
<comment type="catalytic activity">
    <reaction evidence="10">
        <text>aceneuramate = aldehydo-N-acetyl-D-mannosamine + pyruvate</text>
        <dbReference type="Rhea" id="RHEA:23296"/>
        <dbReference type="ChEBI" id="CHEBI:15361"/>
        <dbReference type="ChEBI" id="CHEBI:17122"/>
        <dbReference type="ChEBI" id="CHEBI:173083"/>
        <dbReference type="EC" id="4.1.3.3"/>
    </reaction>
</comment>
<dbReference type="Pfam" id="PF00701">
    <property type="entry name" value="DHDPS"/>
    <property type="match status" value="1"/>
</dbReference>
<feature type="active site" description="Schiff-base intermediate with substrate" evidence="12">
    <location>
        <position position="153"/>
    </location>
</feature>
<sequence>MSREVNLSVIGQYVDYLVLKQGVRKVFVNGTTGESVSLSVEERKQLVEEWCQKGKGKLEEVIVHVGCSSLKDCQELARHAVKAGADGIAVISPSFFKPPNAAALRMFLQEVAAVAPALPFYYYHIPSMTGVHLLASDVLEGIDEMIPSFRGLKFSGSDLLDFGQCISCNPGHWTYLYGMDEQLLAALAMGADGAVGSTYNYMGSTVNRLLAALDKGDLAQARTLQFQMQEIILFAMKNGFSLAMNKQMMCELSGLPLGPPRLPLLPCDVAKAQAVAQKLHSALGHQ</sequence>
<evidence type="ECO:0000256" key="13">
    <source>
        <dbReference type="PIRSR" id="PIRSR001365-2"/>
    </source>
</evidence>
<dbReference type="PANTHER" id="PTHR12128:SF21">
    <property type="entry name" value="N-ACETYLNEURAMINATE LYASE"/>
    <property type="match status" value="1"/>
</dbReference>
<feature type="binding site" evidence="13">
    <location>
        <position position="195"/>
    </location>
    <ligand>
        <name>pyruvate</name>
        <dbReference type="ChEBI" id="CHEBI:15361"/>
    </ligand>
</feature>
<reference evidence="14 15" key="1">
    <citation type="submission" date="2024-09" db="EMBL/GenBank/DDBJ databases">
        <title>A chromosome-level genome assembly of Gray's grenadier anchovy, Coilia grayii.</title>
        <authorList>
            <person name="Fu Z."/>
        </authorList>
    </citation>
    <scope>NUCLEOTIDE SEQUENCE [LARGE SCALE GENOMIC DNA]</scope>
    <source>
        <strain evidence="14">G4</strain>
        <tissue evidence="14">Muscle</tissue>
    </source>
</reference>
<evidence type="ECO:0000256" key="10">
    <source>
        <dbReference type="ARBA" id="ARBA00044906"/>
    </source>
</evidence>
<keyword evidence="7 11" id="KW-0456">Lyase</keyword>
<feature type="binding site" evidence="13">
    <location>
        <position position="32"/>
    </location>
    <ligand>
        <name>pyruvate</name>
        <dbReference type="ChEBI" id="CHEBI:15361"/>
    </ligand>
</feature>
<proteinExistence type="inferred from homology"/>
<dbReference type="GO" id="GO:0008747">
    <property type="term" value="F:N-acetylneuraminate lyase activity"/>
    <property type="evidence" value="ECO:0007669"/>
    <property type="project" value="UniProtKB-EC"/>
</dbReference>
<comment type="caution">
    <text evidence="14">The sequence shown here is derived from an EMBL/GenBank/DDBJ whole genome shotgun (WGS) entry which is preliminary data.</text>
</comment>
<gene>
    <name evidence="14" type="ORF">ACEWY4_014177</name>
</gene>
<dbReference type="PIRSF" id="PIRSF001365">
    <property type="entry name" value="DHDPS"/>
    <property type="match status" value="1"/>
</dbReference>
<evidence type="ECO:0000256" key="2">
    <source>
        <dbReference type="ARBA" id="ARBA00004878"/>
    </source>
</evidence>
<dbReference type="SUPFAM" id="SSF51569">
    <property type="entry name" value="Aldolase"/>
    <property type="match status" value="1"/>
</dbReference>
<dbReference type="AlphaFoldDB" id="A0ABD1JRI8"/>
<dbReference type="PRINTS" id="PR00146">
    <property type="entry name" value="DHPICSNTHASE"/>
</dbReference>
<evidence type="ECO:0000256" key="6">
    <source>
        <dbReference type="ARBA" id="ARBA00022490"/>
    </source>
</evidence>
<name>A0ABD1JRI8_9TELE</name>
<dbReference type="GO" id="GO:0005737">
    <property type="term" value="C:cytoplasm"/>
    <property type="evidence" value="ECO:0007669"/>
    <property type="project" value="UniProtKB-SubCell"/>
</dbReference>
<evidence type="ECO:0000256" key="12">
    <source>
        <dbReference type="PIRSR" id="PIRSR001365-1"/>
    </source>
</evidence>
<accession>A0ABD1JRI8</accession>
<dbReference type="Proteomes" id="UP001591681">
    <property type="component" value="Unassembled WGS sequence"/>
</dbReference>
<protein>
    <recommendedName>
        <fullName evidence="5">N-acetylneuraminate lyase</fullName>
        <ecNumber evidence="5">4.1.3.3</ecNumber>
    </recommendedName>
</protein>
<keyword evidence="15" id="KW-1185">Reference proteome</keyword>
<comment type="similarity">
    <text evidence="3">Belongs to the DapA family. NanA subfamily.</text>
</comment>
<evidence type="ECO:0000256" key="5">
    <source>
        <dbReference type="ARBA" id="ARBA00012911"/>
    </source>
</evidence>
<evidence type="ECO:0000256" key="1">
    <source>
        <dbReference type="ARBA" id="ARBA00004496"/>
    </source>
</evidence>
<evidence type="ECO:0000256" key="9">
    <source>
        <dbReference type="ARBA" id="ARBA00023277"/>
    </source>
</evidence>
<dbReference type="InterPro" id="IPR013785">
    <property type="entry name" value="Aldolase_TIM"/>
</dbReference>
<feature type="active site" description="Proton donor/acceptor" evidence="12">
    <location>
        <position position="123"/>
    </location>
</feature>
<evidence type="ECO:0000313" key="14">
    <source>
        <dbReference type="EMBL" id="KAL2089489.1"/>
    </source>
</evidence>
<dbReference type="PANTHER" id="PTHR12128">
    <property type="entry name" value="DIHYDRODIPICOLINATE SYNTHASE"/>
    <property type="match status" value="1"/>
</dbReference>
<dbReference type="EC" id="4.1.3.3" evidence="5"/>
<comment type="subunit">
    <text evidence="4">Homotetramer.</text>
</comment>
<dbReference type="InterPro" id="IPR002220">
    <property type="entry name" value="DapA-like"/>
</dbReference>
<dbReference type="Gene3D" id="3.20.20.70">
    <property type="entry name" value="Aldolase class I"/>
    <property type="match status" value="1"/>
</dbReference>
<evidence type="ECO:0000313" key="15">
    <source>
        <dbReference type="Proteomes" id="UP001591681"/>
    </source>
</evidence>
<organism evidence="14 15">
    <name type="scientific">Coilia grayii</name>
    <name type="common">Gray's grenadier anchovy</name>
    <dbReference type="NCBI Taxonomy" id="363190"/>
    <lineage>
        <taxon>Eukaryota</taxon>
        <taxon>Metazoa</taxon>
        <taxon>Chordata</taxon>
        <taxon>Craniata</taxon>
        <taxon>Vertebrata</taxon>
        <taxon>Euteleostomi</taxon>
        <taxon>Actinopterygii</taxon>
        <taxon>Neopterygii</taxon>
        <taxon>Teleostei</taxon>
        <taxon>Clupei</taxon>
        <taxon>Clupeiformes</taxon>
        <taxon>Clupeoidei</taxon>
        <taxon>Engraulidae</taxon>
        <taxon>Coilinae</taxon>
        <taxon>Coilia</taxon>
    </lineage>
</organism>
<keyword evidence="9" id="KW-0119">Carbohydrate metabolism</keyword>
<dbReference type="SMART" id="SM01130">
    <property type="entry name" value="DHDPS"/>
    <property type="match status" value="1"/>
</dbReference>
<comment type="subcellular location">
    <subcellularLocation>
        <location evidence="1">Cytoplasm</location>
    </subcellularLocation>
</comment>